<proteinExistence type="predicted"/>
<reference evidence="2" key="1">
    <citation type="submission" date="2025-08" db="UniProtKB">
        <authorList>
            <consortium name="Ensembl"/>
        </authorList>
    </citation>
    <scope>IDENTIFICATION</scope>
</reference>
<sequence>VHDDQQGGTGHQDELQGPEADVRDGEEVVEADVGAAGLPRVAVKVLVVVAPDALGRHHVDQQAEDEDEGEPDAAEGRGVLVDPAEDPCCPIPMLVGLAHKVRTPQHDPMHVPGARCLDPRG</sequence>
<feature type="region of interest" description="Disordered" evidence="1">
    <location>
        <begin position="1"/>
        <end position="28"/>
    </location>
</feature>
<dbReference type="Proteomes" id="UP000694549">
    <property type="component" value="Unplaced"/>
</dbReference>
<name>A0A8B9UQ38_9AVES</name>
<feature type="compositionally biased region" description="Acidic residues" evidence="1">
    <location>
        <begin position="62"/>
        <end position="73"/>
    </location>
</feature>
<evidence type="ECO:0000256" key="1">
    <source>
        <dbReference type="SAM" id="MobiDB-lite"/>
    </source>
</evidence>
<feature type="region of interest" description="Disordered" evidence="1">
    <location>
        <begin position="102"/>
        <end position="121"/>
    </location>
</feature>
<feature type="region of interest" description="Disordered" evidence="1">
    <location>
        <begin position="54"/>
        <end position="85"/>
    </location>
</feature>
<evidence type="ECO:0000313" key="3">
    <source>
        <dbReference type="Proteomes" id="UP000694549"/>
    </source>
</evidence>
<reference evidence="2" key="2">
    <citation type="submission" date="2025-09" db="UniProtKB">
        <authorList>
            <consortium name="Ensembl"/>
        </authorList>
    </citation>
    <scope>IDENTIFICATION</scope>
</reference>
<dbReference type="AlphaFoldDB" id="A0A8B9UQ38"/>
<dbReference type="Ensembl" id="ENSAZOT00000012508.1">
    <property type="protein sequence ID" value="ENSAZOP00000011712.1"/>
    <property type="gene ID" value="ENSAZOG00000007515.1"/>
</dbReference>
<organism evidence="2 3">
    <name type="scientific">Anas zonorhyncha</name>
    <name type="common">Eastern spot-billed duck</name>
    <dbReference type="NCBI Taxonomy" id="75864"/>
    <lineage>
        <taxon>Eukaryota</taxon>
        <taxon>Metazoa</taxon>
        <taxon>Chordata</taxon>
        <taxon>Craniata</taxon>
        <taxon>Vertebrata</taxon>
        <taxon>Euteleostomi</taxon>
        <taxon>Archelosauria</taxon>
        <taxon>Archosauria</taxon>
        <taxon>Dinosauria</taxon>
        <taxon>Saurischia</taxon>
        <taxon>Theropoda</taxon>
        <taxon>Coelurosauria</taxon>
        <taxon>Aves</taxon>
        <taxon>Neognathae</taxon>
        <taxon>Galloanserae</taxon>
        <taxon>Anseriformes</taxon>
        <taxon>Anatidae</taxon>
        <taxon>Anatinae</taxon>
        <taxon>Anas</taxon>
    </lineage>
</organism>
<evidence type="ECO:0000313" key="2">
    <source>
        <dbReference type="Ensembl" id="ENSAZOP00000011712.1"/>
    </source>
</evidence>
<keyword evidence="3" id="KW-1185">Reference proteome</keyword>
<accession>A0A8B9UQ38</accession>
<protein>
    <submittedName>
        <fullName evidence="2">Uncharacterized protein</fullName>
    </submittedName>
</protein>